<dbReference type="PIRSF" id="PIRSF036625">
    <property type="entry name" value="GAF_ANTAR"/>
    <property type="match status" value="1"/>
</dbReference>
<evidence type="ECO:0000256" key="3">
    <source>
        <dbReference type="ARBA" id="ARBA00023015"/>
    </source>
</evidence>
<dbReference type="Gene3D" id="1.10.10.10">
    <property type="entry name" value="Winged helix-like DNA-binding domain superfamily/Winged helix DNA-binding domain"/>
    <property type="match status" value="1"/>
</dbReference>
<dbReference type="Pfam" id="PF13185">
    <property type="entry name" value="GAF_2"/>
    <property type="match status" value="1"/>
</dbReference>
<dbReference type="GO" id="GO:0003723">
    <property type="term" value="F:RNA binding"/>
    <property type="evidence" value="ECO:0007669"/>
    <property type="project" value="InterPro"/>
</dbReference>
<dbReference type="SMART" id="SM01012">
    <property type="entry name" value="ANTAR"/>
    <property type="match status" value="1"/>
</dbReference>
<dbReference type="InterPro" id="IPR011006">
    <property type="entry name" value="CheY-like_superfamily"/>
</dbReference>
<sequence>MTGGELHQSLDHEALGLLTGMHEAGSVEETVEAVADFAKYAFGASSAAILLGQNPKRLEVAASTEGGDALVRLAVTDSGPISDAFESPAAVVVGDITAQHRWPGWPPDIEHDLRSLLLVRLRIGQRPAGLLLAGHPEPGAFDTDDAAVAHIVARHASVAVAGSRQQATLAEAVDARKLVGQAMGILMERYEIDSDRAFAVLRRYSQDTNTKLRQIAIQLIETRALPGLEPPRRTGDD</sequence>
<dbReference type="Proteomes" id="UP000569914">
    <property type="component" value="Unassembled WGS sequence"/>
</dbReference>
<gene>
    <name evidence="6" type="ORF">BKA15_001371</name>
</gene>
<evidence type="ECO:0000259" key="5">
    <source>
        <dbReference type="PROSITE" id="PS50921"/>
    </source>
</evidence>
<keyword evidence="7" id="KW-1185">Reference proteome</keyword>
<dbReference type="SUPFAM" id="SSF55781">
    <property type="entry name" value="GAF domain-like"/>
    <property type="match status" value="1"/>
</dbReference>
<evidence type="ECO:0000256" key="4">
    <source>
        <dbReference type="ARBA" id="ARBA00023163"/>
    </source>
</evidence>
<keyword evidence="4" id="KW-0804">Transcription</keyword>
<evidence type="ECO:0000256" key="2">
    <source>
        <dbReference type="ARBA" id="ARBA00022777"/>
    </source>
</evidence>
<comment type="caution">
    <text evidence="6">The sequence shown here is derived from an EMBL/GenBank/DDBJ whole genome shotgun (WGS) entry which is preliminary data.</text>
</comment>
<organism evidence="6 7">
    <name type="scientific">Microlunatus parietis</name>
    <dbReference type="NCBI Taxonomy" id="682979"/>
    <lineage>
        <taxon>Bacteria</taxon>
        <taxon>Bacillati</taxon>
        <taxon>Actinomycetota</taxon>
        <taxon>Actinomycetes</taxon>
        <taxon>Propionibacteriales</taxon>
        <taxon>Propionibacteriaceae</taxon>
        <taxon>Microlunatus</taxon>
    </lineage>
</organism>
<evidence type="ECO:0000313" key="6">
    <source>
        <dbReference type="EMBL" id="NYE70042.1"/>
    </source>
</evidence>
<dbReference type="InterPro" id="IPR005561">
    <property type="entry name" value="ANTAR"/>
</dbReference>
<dbReference type="EMBL" id="JACCBU010000001">
    <property type="protein sequence ID" value="NYE70042.1"/>
    <property type="molecule type" value="Genomic_DNA"/>
</dbReference>
<dbReference type="SUPFAM" id="SSF52172">
    <property type="entry name" value="CheY-like"/>
    <property type="match status" value="1"/>
</dbReference>
<keyword evidence="2" id="KW-0418">Kinase</keyword>
<dbReference type="RefSeq" id="WP_246322277.1">
    <property type="nucleotide sequence ID" value="NZ_JACCBU010000001.1"/>
</dbReference>
<evidence type="ECO:0000256" key="1">
    <source>
        <dbReference type="ARBA" id="ARBA00022679"/>
    </source>
</evidence>
<dbReference type="PROSITE" id="PS50921">
    <property type="entry name" value="ANTAR"/>
    <property type="match status" value="1"/>
</dbReference>
<keyword evidence="1" id="KW-0808">Transferase</keyword>
<dbReference type="InterPro" id="IPR003018">
    <property type="entry name" value="GAF"/>
</dbReference>
<dbReference type="InterPro" id="IPR036388">
    <property type="entry name" value="WH-like_DNA-bd_sf"/>
</dbReference>
<accession>A0A7Y9I4C9</accession>
<dbReference type="AlphaFoldDB" id="A0A7Y9I4C9"/>
<keyword evidence="3" id="KW-0805">Transcription regulation</keyword>
<dbReference type="InterPro" id="IPR012074">
    <property type="entry name" value="GAF_ANTAR"/>
</dbReference>
<dbReference type="InterPro" id="IPR029016">
    <property type="entry name" value="GAF-like_dom_sf"/>
</dbReference>
<dbReference type="SMART" id="SM00065">
    <property type="entry name" value="GAF"/>
    <property type="match status" value="1"/>
</dbReference>
<feature type="domain" description="ANTAR" evidence="5">
    <location>
        <begin position="159"/>
        <end position="220"/>
    </location>
</feature>
<proteinExistence type="predicted"/>
<dbReference type="Pfam" id="PF03861">
    <property type="entry name" value="ANTAR"/>
    <property type="match status" value="1"/>
</dbReference>
<evidence type="ECO:0000313" key="7">
    <source>
        <dbReference type="Proteomes" id="UP000569914"/>
    </source>
</evidence>
<name>A0A7Y9I4C9_9ACTN</name>
<reference evidence="6 7" key="1">
    <citation type="submission" date="2020-07" db="EMBL/GenBank/DDBJ databases">
        <title>Sequencing the genomes of 1000 actinobacteria strains.</title>
        <authorList>
            <person name="Klenk H.-P."/>
        </authorList>
    </citation>
    <scope>NUCLEOTIDE SEQUENCE [LARGE SCALE GENOMIC DNA]</scope>
    <source>
        <strain evidence="6 7">DSM 22083</strain>
    </source>
</reference>
<dbReference type="GO" id="GO:0016301">
    <property type="term" value="F:kinase activity"/>
    <property type="evidence" value="ECO:0007669"/>
    <property type="project" value="UniProtKB-KW"/>
</dbReference>
<dbReference type="Gene3D" id="3.30.450.40">
    <property type="match status" value="1"/>
</dbReference>
<protein>
    <submittedName>
        <fullName evidence="6">GAF domain-containing protein</fullName>
    </submittedName>
</protein>